<protein>
    <submittedName>
        <fullName evidence="4">FAD-dependent monooxygenase</fullName>
    </submittedName>
</protein>
<dbReference type="InterPro" id="IPR050493">
    <property type="entry name" value="FAD-dep_Monooxygenase_BioMet"/>
</dbReference>
<dbReference type="PANTHER" id="PTHR13789:SF309">
    <property type="entry name" value="PUTATIVE (AFU_ORTHOLOGUE AFUA_6G14510)-RELATED"/>
    <property type="match status" value="1"/>
</dbReference>
<evidence type="ECO:0000256" key="1">
    <source>
        <dbReference type="ARBA" id="ARBA00023002"/>
    </source>
</evidence>
<keyword evidence="5" id="KW-1185">Reference proteome</keyword>
<keyword evidence="1" id="KW-0560">Oxidoreductase</keyword>
<evidence type="ECO:0000313" key="4">
    <source>
        <dbReference type="EMBL" id="MFD1935820.1"/>
    </source>
</evidence>
<proteinExistence type="predicted"/>
<dbReference type="GO" id="GO:0004497">
    <property type="term" value="F:monooxygenase activity"/>
    <property type="evidence" value="ECO:0007669"/>
    <property type="project" value="UniProtKB-KW"/>
</dbReference>
<dbReference type="Gene3D" id="3.50.50.60">
    <property type="entry name" value="FAD/NAD(P)-binding domain"/>
    <property type="match status" value="1"/>
</dbReference>
<keyword evidence="2 4" id="KW-0503">Monooxygenase</keyword>
<gene>
    <name evidence="4" type="ORF">ACFSKW_30550</name>
</gene>
<name>A0ABW4T3Y9_9ACTN</name>
<evidence type="ECO:0000256" key="2">
    <source>
        <dbReference type="ARBA" id="ARBA00023033"/>
    </source>
</evidence>
<dbReference type="Pfam" id="PF01494">
    <property type="entry name" value="FAD_binding_3"/>
    <property type="match status" value="1"/>
</dbReference>
<reference evidence="5" key="1">
    <citation type="journal article" date="2019" name="Int. J. Syst. Evol. Microbiol.">
        <title>The Global Catalogue of Microorganisms (GCM) 10K type strain sequencing project: providing services to taxonomists for standard genome sequencing and annotation.</title>
        <authorList>
            <consortium name="The Broad Institute Genomics Platform"/>
            <consortium name="The Broad Institute Genome Sequencing Center for Infectious Disease"/>
            <person name="Wu L."/>
            <person name="Ma J."/>
        </authorList>
    </citation>
    <scope>NUCLEOTIDE SEQUENCE [LARGE SCALE GENOMIC DNA]</scope>
    <source>
        <strain evidence="5">ICMP 6774ER</strain>
    </source>
</reference>
<dbReference type="InterPro" id="IPR036188">
    <property type="entry name" value="FAD/NAD-bd_sf"/>
</dbReference>
<feature type="domain" description="FAD-binding" evidence="3">
    <location>
        <begin position="1"/>
        <end position="35"/>
    </location>
</feature>
<sequence length="118" mass="12621">MHRGRVALVGDAAHPMTPNLGQGACQAVEDAIVLAMDPCDLPAYTAARLGRTSKVVARSMRICRMTKIRNPLAVRLRDTGMALAGRLSPDLMLRSMDEVLGWTPREAAATGRGPAARV</sequence>
<dbReference type="Proteomes" id="UP001597368">
    <property type="component" value="Unassembled WGS sequence"/>
</dbReference>
<evidence type="ECO:0000259" key="3">
    <source>
        <dbReference type="Pfam" id="PF01494"/>
    </source>
</evidence>
<accession>A0ABW4T3Y9</accession>
<organism evidence="4 5">
    <name type="scientific">Nonomuraea mangrovi</name>
    <dbReference type="NCBI Taxonomy" id="2316207"/>
    <lineage>
        <taxon>Bacteria</taxon>
        <taxon>Bacillati</taxon>
        <taxon>Actinomycetota</taxon>
        <taxon>Actinomycetes</taxon>
        <taxon>Streptosporangiales</taxon>
        <taxon>Streptosporangiaceae</taxon>
        <taxon>Nonomuraea</taxon>
    </lineage>
</organism>
<dbReference type="RefSeq" id="WP_379575935.1">
    <property type="nucleotide sequence ID" value="NZ_JBHUFV010000047.1"/>
</dbReference>
<dbReference type="PANTHER" id="PTHR13789">
    <property type="entry name" value="MONOOXYGENASE"/>
    <property type="match status" value="1"/>
</dbReference>
<dbReference type="SUPFAM" id="SSF51905">
    <property type="entry name" value="FAD/NAD(P)-binding domain"/>
    <property type="match status" value="1"/>
</dbReference>
<dbReference type="InterPro" id="IPR002938">
    <property type="entry name" value="FAD-bd"/>
</dbReference>
<comment type="caution">
    <text evidence="4">The sequence shown here is derived from an EMBL/GenBank/DDBJ whole genome shotgun (WGS) entry which is preliminary data.</text>
</comment>
<dbReference type="PRINTS" id="PR00420">
    <property type="entry name" value="RNGMNOXGNASE"/>
</dbReference>
<dbReference type="EMBL" id="JBHUFV010000047">
    <property type="protein sequence ID" value="MFD1935820.1"/>
    <property type="molecule type" value="Genomic_DNA"/>
</dbReference>
<evidence type="ECO:0000313" key="5">
    <source>
        <dbReference type="Proteomes" id="UP001597368"/>
    </source>
</evidence>